<dbReference type="AlphaFoldDB" id="A0A401L1B8"/>
<accession>A0A401L1B8</accession>
<name>A0A401L1B8_ASPAW</name>
<evidence type="ECO:0000313" key="2">
    <source>
        <dbReference type="Proteomes" id="UP000286921"/>
    </source>
</evidence>
<reference evidence="1 2" key="1">
    <citation type="submission" date="2016-09" db="EMBL/GenBank/DDBJ databases">
        <title>Aspergillus awamori IFM 58123T.</title>
        <authorList>
            <person name="Kusuya Y."/>
            <person name="Shimizu M."/>
            <person name="Takahashi H."/>
            <person name="Yaguchi T."/>
        </authorList>
    </citation>
    <scope>NUCLEOTIDE SEQUENCE [LARGE SCALE GENOMIC DNA]</scope>
    <source>
        <strain evidence="1 2">IFM 58123</strain>
    </source>
</reference>
<dbReference type="Proteomes" id="UP000286921">
    <property type="component" value="Unassembled WGS sequence"/>
</dbReference>
<gene>
    <name evidence="1" type="ORF">AAWM_08203</name>
</gene>
<keyword evidence="2" id="KW-1185">Reference proteome</keyword>
<comment type="caution">
    <text evidence="1">The sequence shown here is derived from an EMBL/GenBank/DDBJ whole genome shotgun (WGS) entry which is preliminary data.</text>
</comment>
<sequence length="195" mass="20747">MVSPSFLPCAVCSASPISVQWPAISAQATSYGFNSITVDECGNTLVPGDIISVSWTLNANPGSDTCFVSIRPFSDLVDDDAYVAKPPDHPSCVQGGVNIQIPSTPLNSSFPYNNSYFLVRINTPVQTHADSCVFKLAESYSKPWSTADKLSLASTVIGSVGLIGSVFSGLEAWRAKRQARRATQEADIARQAVGL</sequence>
<protein>
    <submittedName>
        <fullName evidence="1">Uncharacterized protein</fullName>
    </submittedName>
</protein>
<organism evidence="1 2">
    <name type="scientific">Aspergillus awamori</name>
    <name type="common">Black koji mold</name>
    <dbReference type="NCBI Taxonomy" id="105351"/>
    <lineage>
        <taxon>Eukaryota</taxon>
        <taxon>Fungi</taxon>
        <taxon>Dikarya</taxon>
        <taxon>Ascomycota</taxon>
        <taxon>Pezizomycotina</taxon>
        <taxon>Eurotiomycetes</taxon>
        <taxon>Eurotiomycetidae</taxon>
        <taxon>Eurotiales</taxon>
        <taxon>Aspergillaceae</taxon>
        <taxon>Aspergillus</taxon>
    </lineage>
</organism>
<evidence type="ECO:0000313" key="1">
    <source>
        <dbReference type="EMBL" id="GCB25318.1"/>
    </source>
</evidence>
<dbReference type="EMBL" id="BDHI01000021">
    <property type="protein sequence ID" value="GCB25318.1"/>
    <property type="molecule type" value="Genomic_DNA"/>
</dbReference>
<proteinExistence type="predicted"/>